<gene>
    <name evidence="3" type="ORF">BKA15_001198</name>
</gene>
<proteinExistence type="predicted"/>
<evidence type="ECO:0000259" key="2">
    <source>
        <dbReference type="Pfam" id="PF00487"/>
    </source>
</evidence>
<keyword evidence="1" id="KW-1133">Transmembrane helix</keyword>
<keyword evidence="1" id="KW-0472">Membrane</keyword>
<dbReference type="RefSeq" id="WP_312878835.1">
    <property type="nucleotide sequence ID" value="NZ_JACCBU010000001.1"/>
</dbReference>
<dbReference type="GO" id="GO:0016020">
    <property type="term" value="C:membrane"/>
    <property type="evidence" value="ECO:0007669"/>
    <property type="project" value="TreeGrafter"/>
</dbReference>
<feature type="domain" description="Fatty acid desaturase" evidence="2">
    <location>
        <begin position="48"/>
        <end position="307"/>
    </location>
</feature>
<reference evidence="3 4" key="1">
    <citation type="submission" date="2020-07" db="EMBL/GenBank/DDBJ databases">
        <title>Sequencing the genomes of 1000 actinobacteria strains.</title>
        <authorList>
            <person name="Klenk H.-P."/>
        </authorList>
    </citation>
    <scope>NUCLEOTIDE SEQUENCE [LARGE SCALE GENOMIC DNA]</scope>
    <source>
        <strain evidence="3 4">DSM 22083</strain>
    </source>
</reference>
<dbReference type="EMBL" id="JACCBU010000001">
    <property type="protein sequence ID" value="NYE69869.1"/>
    <property type="molecule type" value="Genomic_DNA"/>
</dbReference>
<feature type="transmembrane region" description="Helical" evidence="1">
    <location>
        <begin position="52"/>
        <end position="74"/>
    </location>
</feature>
<evidence type="ECO:0000313" key="3">
    <source>
        <dbReference type="EMBL" id="NYE69869.1"/>
    </source>
</evidence>
<dbReference type="PANTHER" id="PTHR19353:SF19">
    <property type="entry name" value="DELTA(5) FATTY ACID DESATURASE C-RELATED"/>
    <property type="match status" value="1"/>
</dbReference>
<accession>A0A7Y9L7K4</accession>
<keyword evidence="4" id="KW-1185">Reference proteome</keyword>
<evidence type="ECO:0000256" key="1">
    <source>
        <dbReference type="SAM" id="Phobius"/>
    </source>
</evidence>
<dbReference type="PIRSF" id="PIRSF015921">
    <property type="entry name" value="FA_sphinglp_des"/>
    <property type="match status" value="1"/>
</dbReference>
<dbReference type="Proteomes" id="UP000569914">
    <property type="component" value="Unassembled WGS sequence"/>
</dbReference>
<dbReference type="CDD" id="cd03506">
    <property type="entry name" value="Delta6-FADS-like"/>
    <property type="match status" value="1"/>
</dbReference>
<organism evidence="3 4">
    <name type="scientific">Microlunatus parietis</name>
    <dbReference type="NCBI Taxonomy" id="682979"/>
    <lineage>
        <taxon>Bacteria</taxon>
        <taxon>Bacillati</taxon>
        <taxon>Actinomycetota</taxon>
        <taxon>Actinomycetes</taxon>
        <taxon>Propionibacteriales</taxon>
        <taxon>Propionibacteriaceae</taxon>
        <taxon>Microlunatus</taxon>
    </lineage>
</organism>
<keyword evidence="1" id="KW-0812">Transmembrane</keyword>
<dbReference type="InterPro" id="IPR005804">
    <property type="entry name" value="FA_desaturase_dom"/>
</dbReference>
<feature type="transmembrane region" description="Helical" evidence="1">
    <location>
        <begin position="185"/>
        <end position="203"/>
    </location>
</feature>
<comment type="caution">
    <text evidence="3">The sequence shown here is derived from an EMBL/GenBank/DDBJ whole genome shotgun (WGS) entry which is preliminary data.</text>
</comment>
<dbReference type="Pfam" id="PF00487">
    <property type="entry name" value="FA_desaturase"/>
    <property type="match status" value="1"/>
</dbReference>
<dbReference type="PANTHER" id="PTHR19353">
    <property type="entry name" value="FATTY ACID DESATURASE 2"/>
    <property type="match status" value="1"/>
</dbReference>
<feature type="transmembrane region" description="Helical" evidence="1">
    <location>
        <begin position="86"/>
        <end position="103"/>
    </location>
</feature>
<feature type="transmembrane region" description="Helical" evidence="1">
    <location>
        <begin position="23"/>
        <end position="46"/>
    </location>
</feature>
<sequence>MTQYLELAKAVNEAGLLRRRRGFYWTLIIGGALAVAAILTGVALLGDTWWQLLLAALLGVVVAQFGFLGHEAAHKQVFDSPRWNRWVGRFLAGLGTGLSYAWWMDKHGRHHSRPNQLGTDPDIESAVVAFTPEAADRRTGLAAALARRQGWFFLPLLLFEGWELHVASVRTLTTRDGMRQRWPELALLTVRHVAYLTFLFLVLPPGLAVAFVVVQVSVFGFLLGGAFAPNHIGMPIVGRGVTFDFLRRQVLMSRNIRGGPVVHFFLGGLEYQIEHHLFPKAPRPNLPKIRRTVRDYCRRHGVSYTETSLVQAYRDLMGYLNQVGLKNRNRYTCPLVREYRA</sequence>
<evidence type="ECO:0000313" key="4">
    <source>
        <dbReference type="Proteomes" id="UP000569914"/>
    </source>
</evidence>
<dbReference type="GO" id="GO:0016717">
    <property type="term" value="F:oxidoreductase activity, acting on paired donors, with oxidation of a pair of donors resulting in the reduction of molecular oxygen to two molecules of water"/>
    <property type="evidence" value="ECO:0007669"/>
    <property type="project" value="TreeGrafter"/>
</dbReference>
<name>A0A7Y9L7K4_9ACTN</name>
<dbReference type="GO" id="GO:0008610">
    <property type="term" value="P:lipid biosynthetic process"/>
    <property type="evidence" value="ECO:0007669"/>
    <property type="project" value="UniProtKB-ARBA"/>
</dbReference>
<dbReference type="AlphaFoldDB" id="A0A7Y9L7K4"/>
<dbReference type="InterPro" id="IPR012171">
    <property type="entry name" value="Fatty_acid_desaturase"/>
</dbReference>
<protein>
    <submittedName>
        <fullName evidence="3">Fatty acid desaturase</fullName>
    </submittedName>
</protein>